<organism evidence="8 9">
    <name type="scientific">Stagnihabitans tardus</name>
    <dbReference type="NCBI Taxonomy" id="2699202"/>
    <lineage>
        <taxon>Bacteria</taxon>
        <taxon>Pseudomonadati</taxon>
        <taxon>Pseudomonadota</taxon>
        <taxon>Alphaproteobacteria</taxon>
        <taxon>Rhodobacterales</taxon>
        <taxon>Paracoccaceae</taxon>
        <taxon>Stagnihabitans</taxon>
    </lineage>
</organism>
<evidence type="ECO:0000256" key="1">
    <source>
        <dbReference type="ARBA" id="ARBA00009183"/>
    </source>
</evidence>
<gene>
    <name evidence="8" type="ORF">GV832_02150</name>
</gene>
<dbReference type="InterPro" id="IPR036188">
    <property type="entry name" value="FAD/NAD-bd_sf"/>
</dbReference>
<dbReference type="SUPFAM" id="SSF51905">
    <property type="entry name" value="FAD/NAD(P)-binding domain"/>
    <property type="match status" value="2"/>
</dbReference>
<dbReference type="GO" id="GO:0050660">
    <property type="term" value="F:flavin adenine dinucleotide binding"/>
    <property type="evidence" value="ECO:0007669"/>
    <property type="project" value="InterPro"/>
</dbReference>
<evidence type="ECO:0000256" key="4">
    <source>
        <dbReference type="ARBA" id="ARBA00022857"/>
    </source>
</evidence>
<dbReference type="InterPro" id="IPR020946">
    <property type="entry name" value="Flavin_mOase-like"/>
</dbReference>
<dbReference type="InterPro" id="IPR000960">
    <property type="entry name" value="Flavin_mOase"/>
</dbReference>
<dbReference type="RefSeq" id="WP_168773184.1">
    <property type="nucleotide sequence ID" value="NZ_JAABNR010000002.1"/>
</dbReference>
<evidence type="ECO:0000256" key="7">
    <source>
        <dbReference type="ARBA" id="ARBA00035159"/>
    </source>
</evidence>
<sequence>MKIAIIGAGFAGLTSARHFRDFGHQVTVFEKAPDVGGVWSKTRLYPGVSTQNGKDTYHLSDFPMPKDYPEWPSGQQVQAYLESYAKTFNLMPLLRLNTKVEAATQGEDGRWTVTTAQGSETFDFLTICNGIFSAPAVPDFPGAEAFKAAGGTICHSSEFLNLNDAKGKHVVVIGYGKSSCDVAVGLEGTAASMTVVARELIWKMPKKLAGVLNYKYLFLTRMGEALFPYITLKGTEKFLHGAGRPVRNSMLGSVQGVITKQLKLKKLGALPRGSFERIARSTVSLVTDGFFGLVEKGRIAIKRDTAIDQLLVEGGRRFAILKTGEKIPADIVICGTGWRQEVPFLDQDTQDRIMDAKGNFRLYRCILPTGVRNLAFNGYNSSFFSPLSAEMGALWIVAHMAGALNLPSEAAQLAATDKRLAWMAERTEGKHARGTNIIPFSMHQVDELLEDMGLGIGGFQRFMEWQMPVKPGSYARVAKDLQRRLEPQARLRPATV</sequence>
<dbReference type="PANTHER" id="PTHR23023">
    <property type="entry name" value="DIMETHYLANILINE MONOOXYGENASE"/>
    <property type="match status" value="1"/>
</dbReference>
<evidence type="ECO:0000256" key="5">
    <source>
        <dbReference type="ARBA" id="ARBA00023002"/>
    </source>
</evidence>
<name>A0AAE4Y5Y3_9RHOB</name>
<accession>A0AAE4Y5Y3</accession>
<dbReference type="PIRSF" id="PIRSF000332">
    <property type="entry name" value="FMO"/>
    <property type="match status" value="1"/>
</dbReference>
<dbReference type="Proteomes" id="UP001193501">
    <property type="component" value="Unassembled WGS sequence"/>
</dbReference>
<dbReference type="Gene3D" id="3.50.50.60">
    <property type="entry name" value="FAD/NAD(P)-binding domain"/>
    <property type="match status" value="1"/>
</dbReference>
<protein>
    <recommendedName>
        <fullName evidence="7">Trimethylamine monooxygenase</fullName>
        <ecNumber evidence="6">1.14.13.148</ecNumber>
    </recommendedName>
</protein>
<keyword evidence="3" id="KW-0274">FAD</keyword>
<evidence type="ECO:0000256" key="6">
    <source>
        <dbReference type="ARBA" id="ARBA00034528"/>
    </source>
</evidence>
<keyword evidence="9" id="KW-1185">Reference proteome</keyword>
<evidence type="ECO:0000256" key="3">
    <source>
        <dbReference type="ARBA" id="ARBA00022827"/>
    </source>
</evidence>
<comment type="similarity">
    <text evidence="1">Belongs to the FMO family.</text>
</comment>
<comment type="caution">
    <text evidence="8">The sequence shown here is derived from an EMBL/GenBank/DDBJ whole genome shotgun (WGS) entry which is preliminary data.</text>
</comment>
<keyword evidence="4" id="KW-0521">NADP</keyword>
<evidence type="ECO:0000313" key="8">
    <source>
        <dbReference type="EMBL" id="NBZ86368.1"/>
    </source>
</evidence>
<evidence type="ECO:0000313" key="9">
    <source>
        <dbReference type="Proteomes" id="UP001193501"/>
    </source>
</evidence>
<reference evidence="8" key="1">
    <citation type="submission" date="2020-01" db="EMBL/GenBank/DDBJ databases">
        <authorList>
            <person name="Chen W.-M."/>
        </authorList>
    </citation>
    <scope>NUCLEOTIDE SEQUENCE</scope>
    <source>
        <strain evidence="8">CYK-10</strain>
    </source>
</reference>
<dbReference type="PRINTS" id="PR00370">
    <property type="entry name" value="FMOXYGENASE"/>
</dbReference>
<dbReference type="GO" id="GO:0004499">
    <property type="term" value="F:N,N-dimethylaniline monooxygenase activity"/>
    <property type="evidence" value="ECO:0007669"/>
    <property type="project" value="InterPro"/>
</dbReference>
<dbReference type="AlphaFoldDB" id="A0AAE4Y5Y3"/>
<dbReference type="Pfam" id="PF00743">
    <property type="entry name" value="FMO-like"/>
    <property type="match status" value="1"/>
</dbReference>
<keyword evidence="5" id="KW-0560">Oxidoreductase</keyword>
<proteinExistence type="inferred from homology"/>
<evidence type="ECO:0000256" key="2">
    <source>
        <dbReference type="ARBA" id="ARBA00022630"/>
    </source>
</evidence>
<keyword evidence="2" id="KW-0285">Flavoprotein</keyword>
<dbReference type="GO" id="GO:0034899">
    <property type="term" value="F:trimethylamine monooxygenase activity"/>
    <property type="evidence" value="ECO:0007669"/>
    <property type="project" value="UniProtKB-EC"/>
</dbReference>
<dbReference type="GO" id="GO:0050661">
    <property type="term" value="F:NADP binding"/>
    <property type="evidence" value="ECO:0007669"/>
    <property type="project" value="InterPro"/>
</dbReference>
<dbReference type="EMBL" id="JAABNR010000002">
    <property type="protein sequence ID" value="NBZ86368.1"/>
    <property type="molecule type" value="Genomic_DNA"/>
</dbReference>
<dbReference type="EC" id="1.14.13.148" evidence="6"/>
<dbReference type="InterPro" id="IPR050346">
    <property type="entry name" value="FMO-like"/>
</dbReference>